<keyword evidence="12" id="KW-1208">Phospholipid metabolism</keyword>
<organism evidence="14 15">
    <name type="scientific">Cohnella candidum</name>
    <dbReference type="NCBI Taxonomy" id="2674991"/>
    <lineage>
        <taxon>Bacteria</taxon>
        <taxon>Bacillati</taxon>
        <taxon>Bacillota</taxon>
        <taxon>Bacilli</taxon>
        <taxon>Bacillales</taxon>
        <taxon>Paenibacillaceae</taxon>
        <taxon>Cohnella</taxon>
    </lineage>
</organism>
<keyword evidence="3" id="KW-0444">Lipid biosynthesis</keyword>
<sequence>MDPPEEAYPHVILFVVNEKSGNGRGKKAWQAAESILRERGTPYAAITATSPADAILQAKSKIEREPVQALVAVGGDGTVHSLLPLAVEYRLPLGLIPSGSGNDTALAFGIPKDPAAALDIVLGGSTRPSDLLAARQPDGSLHYSLISVAIGLDGAVAEDVNGSRYKRWCNRLGIGSAAYIIGLFRMLAAFKPQPLTVTVDGRTHVFQKGWLTAVANLATYGGGLKICPDAKPSDGLLHVCVVHGCSALQLLSVFPTVLSGKHVGSKFVTMLKGTDVSVEAPVPLLAYGDGEPAGHTPVRASVLPRQLLIFASASG</sequence>
<evidence type="ECO:0000256" key="2">
    <source>
        <dbReference type="ARBA" id="ARBA00005983"/>
    </source>
</evidence>
<evidence type="ECO:0000256" key="3">
    <source>
        <dbReference type="ARBA" id="ARBA00022516"/>
    </source>
</evidence>
<proteinExistence type="inferred from homology"/>
<keyword evidence="4" id="KW-0808">Transferase</keyword>
<keyword evidence="8" id="KW-0067">ATP-binding</keyword>
<dbReference type="NCBIfam" id="TIGR00147">
    <property type="entry name" value="YegS/Rv2252/BmrU family lipid kinase"/>
    <property type="match status" value="1"/>
</dbReference>
<evidence type="ECO:0000256" key="11">
    <source>
        <dbReference type="ARBA" id="ARBA00023209"/>
    </source>
</evidence>
<evidence type="ECO:0000256" key="8">
    <source>
        <dbReference type="ARBA" id="ARBA00022840"/>
    </source>
</evidence>
<evidence type="ECO:0000256" key="9">
    <source>
        <dbReference type="ARBA" id="ARBA00022842"/>
    </source>
</evidence>
<dbReference type="KEGG" id="coh:EAV92_22485"/>
<evidence type="ECO:0000313" key="15">
    <source>
        <dbReference type="Proteomes" id="UP000269097"/>
    </source>
</evidence>
<evidence type="ECO:0000256" key="5">
    <source>
        <dbReference type="ARBA" id="ARBA00022723"/>
    </source>
</evidence>
<protein>
    <submittedName>
        <fullName evidence="14">Diacylglycerol kinase family lipid kinase</fullName>
    </submittedName>
</protein>
<dbReference type="PANTHER" id="PTHR12358">
    <property type="entry name" value="SPHINGOSINE KINASE"/>
    <property type="match status" value="1"/>
</dbReference>
<dbReference type="Pfam" id="PF19279">
    <property type="entry name" value="YegS_C"/>
    <property type="match status" value="1"/>
</dbReference>
<dbReference type="Gene3D" id="3.40.50.10330">
    <property type="entry name" value="Probable inorganic polyphosphate/atp-NAD kinase, domain 1"/>
    <property type="match status" value="1"/>
</dbReference>
<accession>A0A3G3K4U0</accession>
<reference evidence="14 15" key="1">
    <citation type="submission" date="2018-10" db="EMBL/GenBank/DDBJ databases">
        <title>Genome Sequence of Cohnella sp.</title>
        <authorList>
            <person name="Srinivasan S."/>
            <person name="Kim M.K."/>
        </authorList>
    </citation>
    <scope>NUCLEOTIDE SEQUENCE [LARGE SCALE GENOMIC DNA]</scope>
    <source>
        <strain evidence="14 15">18JY8-7</strain>
    </source>
</reference>
<dbReference type="InterPro" id="IPR001206">
    <property type="entry name" value="Diacylglycerol_kinase_cat_dom"/>
</dbReference>
<dbReference type="Pfam" id="PF00781">
    <property type="entry name" value="DAGK_cat"/>
    <property type="match status" value="1"/>
</dbReference>
<dbReference type="InterPro" id="IPR050187">
    <property type="entry name" value="Lipid_Phosphate_FormReg"/>
</dbReference>
<dbReference type="PANTHER" id="PTHR12358:SF106">
    <property type="entry name" value="LIPID KINASE YEGS"/>
    <property type="match status" value="1"/>
</dbReference>
<dbReference type="SUPFAM" id="SSF111331">
    <property type="entry name" value="NAD kinase/diacylglycerol kinase-like"/>
    <property type="match status" value="1"/>
</dbReference>
<dbReference type="InterPro" id="IPR017438">
    <property type="entry name" value="ATP-NAD_kinase_N"/>
</dbReference>
<dbReference type="SMART" id="SM00046">
    <property type="entry name" value="DAGKc"/>
    <property type="match status" value="1"/>
</dbReference>
<keyword evidence="7 14" id="KW-0418">Kinase</keyword>
<comment type="cofactor">
    <cofactor evidence="1">
        <name>Mg(2+)</name>
        <dbReference type="ChEBI" id="CHEBI:18420"/>
    </cofactor>
</comment>
<evidence type="ECO:0000256" key="12">
    <source>
        <dbReference type="ARBA" id="ARBA00023264"/>
    </source>
</evidence>
<keyword evidence="15" id="KW-1185">Reference proteome</keyword>
<evidence type="ECO:0000256" key="4">
    <source>
        <dbReference type="ARBA" id="ARBA00022679"/>
    </source>
</evidence>
<dbReference type="InterPro" id="IPR045540">
    <property type="entry name" value="YegS/DAGK_C"/>
</dbReference>
<evidence type="ECO:0000256" key="1">
    <source>
        <dbReference type="ARBA" id="ARBA00001946"/>
    </source>
</evidence>
<dbReference type="GO" id="GO:0004143">
    <property type="term" value="F:ATP-dependent diacylglycerol kinase activity"/>
    <property type="evidence" value="ECO:0007669"/>
    <property type="project" value="TreeGrafter"/>
</dbReference>
<dbReference type="EMBL" id="CP033433">
    <property type="protein sequence ID" value="AYQ75077.1"/>
    <property type="molecule type" value="Genomic_DNA"/>
</dbReference>
<evidence type="ECO:0000256" key="7">
    <source>
        <dbReference type="ARBA" id="ARBA00022777"/>
    </source>
</evidence>
<keyword evidence="11" id="KW-0594">Phospholipid biosynthesis</keyword>
<keyword evidence="6" id="KW-0547">Nucleotide-binding</keyword>
<comment type="similarity">
    <text evidence="2">Belongs to the diacylglycerol/lipid kinase family.</text>
</comment>
<dbReference type="GO" id="GO:0005524">
    <property type="term" value="F:ATP binding"/>
    <property type="evidence" value="ECO:0007669"/>
    <property type="project" value="UniProtKB-KW"/>
</dbReference>
<dbReference type="GO" id="GO:0046872">
    <property type="term" value="F:metal ion binding"/>
    <property type="evidence" value="ECO:0007669"/>
    <property type="project" value="UniProtKB-KW"/>
</dbReference>
<dbReference type="Gene3D" id="2.60.200.40">
    <property type="match status" value="1"/>
</dbReference>
<name>A0A3G3K4U0_9BACL</name>
<dbReference type="Proteomes" id="UP000269097">
    <property type="component" value="Chromosome"/>
</dbReference>
<keyword evidence="5" id="KW-0479">Metal-binding</keyword>
<evidence type="ECO:0000256" key="6">
    <source>
        <dbReference type="ARBA" id="ARBA00022741"/>
    </source>
</evidence>
<dbReference type="AlphaFoldDB" id="A0A3G3K4U0"/>
<evidence type="ECO:0000313" key="14">
    <source>
        <dbReference type="EMBL" id="AYQ75077.1"/>
    </source>
</evidence>
<keyword evidence="9" id="KW-0460">Magnesium</keyword>
<dbReference type="GO" id="GO:0005886">
    <property type="term" value="C:plasma membrane"/>
    <property type="evidence" value="ECO:0007669"/>
    <property type="project" value="TreeGrafter"/>
</dbReference>
<dbReference type="GO" id="GO:0008654">
    <property type="term" value="P:phospholipid biosynthetic process"/>
    <property type="evidence" value="ECO:0007669"/>
    <property type="project" value="UniProtKB-KW"/>
</dbReference>
<feature type="domain" description="DAGKc" evidence="13">
    <location>
        <begin position="7"/>
        <end position="138"/>
    </location>
</feature>
<evidence type="ECO:0000256" key="10">
    <source>
        <dbReference type="ARBA" id="ARBA00023098"/>
    </source>
</evidence>
<dbReference type="InterPro" id="IPR005218">
    <property type="entry name" value="Diacylglycerol/lipid_kinase"/>
</dbReference>
<dbReference type="PROSITE" id="PS50146">
    <property type="entry name" value="DAGK"/>
    <property type="match status" value="1"/>
</dbReference>
<dbReference type="InterPro" id="IPR016064">
    <property type="entry name" value="NAD/diacylglycerol_kinase_sf"/>
</dbReference>
<keyword evidence="10" id="KW-0443">Lipid metabolism</keyword>
<evidence type="ECO:0000259" key="13">
    <source>
        <dbReference type="PROSITE" id="PS50146"/>
    </source>
</evidence>
<gene>
    <name evidence="14" type="ORF">EAV92_22485</name>
</gene>